<protein>
    <submittedName>
        <fullName evidence="1">Uncharacterized protein</fullName>
    </submittedName>
</protein>
<proteinExistence type="predicted"/>
<reference evidence="1" key="2">
    <citation type="submission" date="2020-11" db="EMBL/GenBank/DDBJ databases">
        <authorList>
            <person name="McCartney M.A."/>
            <person name="Auch B."/>
            <person name="Kono T."/>
            <person name="Mallez S."/>
            <person name="Becker A."/>
            <person name="Gohl D.M."/>
            <person name="Silverstein K.A.T."/>
            <person name="Koren S."/>
            <person name="Bechman K.B."/>
            <person name="Herman A."/>
            <person name="Abrahante J.E."/>
            <person name="Garbe J."/>
        </authorList>
    </citation>
    <scope>NUCLEOTIDE SEQUENCE</scope>
    <source>
        <strain evidence="1">Duluth1</strain>
        <tissue evidence="1">Whole animal</tissue>
    </source>
</reference>
<evidence type="ECO:0000313" key="2">
    <source>
        <dbReference type="Proteomes" id="UP000828390"/>
    </source>
</evidence>
<dbReference type="EMBL" id="JAIWYP010000002">
    <property type="protein sequence ID" value="KAH3863840.1"/>
    <property type="molecule type" value="Genomic_DNA"/>
</dbReference>
<evidence type="ECO:0000313" key="1">
    <source>
        <dbReference type="EMBL" id="KAH3863840.1"/>
    </source>
</evidence>
<dbReference type="AlphaFoldDB" id="A0A9D4LS16"/>
<gene>
    <name evidence="1" type="ORF">DPMN_026843</name>
</gene>
<keyword evidence="2" id="KW-1185">Reference proteome</keyword>
<dbReference type="Proteomes" id="UP000828390">
    <property type="component" value="Unassembled WGS sequence"/>
</dbReference>
<accession>A0A9D4LS16</accession>
<comment type="caution">
    <text evidence="1">The sequence shown here is derived from an EMBL/GenBank/DDBJ whole genome shotgun (WGS) entry which is preliminary data.</text>
</comment>
<reference evidence="1" key="1">
    <citation type="journal article" date="2019" name="bioRxiv">
        <title>The Genome of the Zebra Mussel, Dreissena polymorpha: A Resource for Invasive Species Research.</title>
        <authorList>
            <person name="McCartney M.A."/>
            <person name="Auch B."/>
            <person name="Kono T."/>
            <person name="Mallez S."/>
            <person name="Zhang Y."/>
            <person name="Obille A."/>
            <person name="Becker A."/>
            <person name="Abrahante J.E."/>
            <person name="Garbe J."/>
            <person name="Badalamenti J.P."/>
            <person name="Herman A."/>
            <person name="Mangelson H."/>
            <person name="Liachko I."/>
            <person name="Sullivan S."/>
            <person name="Sone E.D."/>
            <person name="Koren S."/>
            <person name="Silverstein K.A.T."/>
            <person name="Beckman K.B."/>
            <person name="Gohl D.M."/>
        </authorList>
    </citation>
    <scope>NUCLEOTIDE SEQUENCE</scope>
    <source>
        <strain evidence="1">Duluth1</strain>
        <tissue evidence="1">Whole animal</tissue>
    </source>
</reference>
<organism evidence="1 2">
    <name type="scientific">Dreissena polymorpha</name>
    <name type="common">Zebra mussel</name>
    <name type="synonym">Mytilus polymorpha</name>
    <dbReference type="NCBI Taxonomy" id="45954"/>
    <lineage>
        <taxon>Eukaryota</taxon>
        <taxon>Metazoa</taxon>
        <taxon>Spiralia</taxon>
        <taxon>Lophotrochozoa</taxon>
        <taxon>Mollusca</taxon>
        <taxon>Bivalvia</taxon>
        <taxon>Autobranchia</taxon>
        <taxon>Heteroconchia</taxon>
        <taxon>Euheterodonta</taxon>
        <taxon>Imparidentia</taxon>
        <taxon>Neoheterodontei</taxon>
        <taxon>Myida</taxon>
        <taxon>Dreissenoidea</taxon>
        <taxon>Dreissenidae</taxon>
        <taxon>Dreissena</taxon>
    </lineage>
</organism>
<name>A0A9D4LS16_DREPO</name>
<sequence>MPCPEMPDEWKNIAKQFGDRWQLHNCVNASDGKHIAIHIVLGVMSPCATTT</sequence>